<dbReference type="EMBL" id="JAMLDY010000001">
    <property type="protein sequence ID" value="MCP3733428.1"/>
    <property type="molecule type" value="Genomic_DNA"/>
</dbReference>
<dbReference type="AlphaFoldDB" id="A0A9X2HTY0"/>
<dbReference type="PANTHER" id="PTHR38075:SF1">
    <property type="entry name" value="DUF4139 DOMAIN-CONTAINING PROTEIN"/>
    <property type="match status" value="1"/>
</dbReference>
<dbReference type="PANTHER" id="PTHR38075">
    <property type="entry name" value="DUF4139 DOMAIN-CONTAINING PROTEIN"/>
    <property type="match status" value="1"/>
</dbReference>
<feature type="chain" id="PRO_5040842360" description="DUF4139 domain-containing protein" evidence="1">
    <location>
        <begin position="20"/>
        <end position="503"/>
    </location>
</feature>
<evidence type="ECO:0000313" key="2">
    <source>
        <dbReference type="EMBL" id="MCP3733428.1"/>
    </source>
</evidence>
<feature type="signal peptide" evidence="1">
    <location>
        <begin position="1"/>
        <end position="19"/>
    </location>
</feature>
<accession>A0A9X2HTY0</accession>
<evidence type="ECO:0000256" key="1">
    <source>
        <dbReference type="SAM" id="SignalP"/>
    </source>
</evidence>
<organism evidence="2 3">
    <name type="scientific">Sphingomonas liriopis</name>
    <dbReference type="NCBI Taxonomy" id="2949094"/>
    <lineage>
        <taxon>Bacteria</taxon>
        <taxon>Pseudomonadati</taxon>
        <taxon>Pseudomonadota</taxon>
        <taxon>Alphaproteobacteria</taxon>
        <taxon>Sphingomonadales</taxon>
        <taxon>Sphingomonadaceae</taxon>
        <taxon>Sphingomonas</taxon>
    </lineage>
</organism>
<keyword evidence="3" id="KW-1185">Reference proteome</keyword>
<gene>
    <name evidence="2" type="ORF">M9979_00825</name>
</gene>
<evidence type="ECO:0000313" key="3">
    <source>
        <dbReference type="Proteomes" id="UP001139486"/>
    </source>
</evidence>
<evidence type="ECO:0008006" key="4">
    <source>
        <dbReference type="Google" id="ProtNLM"/>
    </source>
</evidence>
<proteinExistence type="predicted"/>
<reference evidence="2" key="1">
    <citation type="submission" date="2022-05" db="EMBL/GenBank/DDBJ databases">
        <title>Sphingomonas sp. strain RP10 Genome sequencing and assembly.</title>
        <authorList>
            <person name="Kim I."/>
        </authorList>
    </citation>
    <scope>NUCLEOTIDE SEQUENCE</scope>
    <source>
        <strain evidence="2">RP10</strain>
    </source>
</reference>
<comment type="caution">
    <text evidence="2">The sequence shown here is derived from an EMBL/GenBank/DDBJ whole genome shotgun (WGS) entry which is preliminary data.</text>
</comment>
<name>A0A9X2HTY0_9SPHN</name>
<dbReference type="Proteomes" id="UP001139486">
    <property type="component" value="Unassembled WGS sequence"/>
</dbReference>
<sequence>MRAPLRLAVLLGLATPAVAQDAVVTSRAPAQVALTVYRAPEGRGGIDLRTLGGFALVTETRRVALPKGPAVLRFEGVAEGIVPVSAVIDGLPGGVIEKNRDARLLSPASLVDGTLGREVTLTRTDRATGRQRVETATIVAGPAQGVVLRTAAGIEALRCAGLPETLTFRRMPAGLSDRPVLSVATVSPVARTVTVRLSYLASGFDWRASYVATLAADGRSLDLFAWLTLANGNPEPFTQAGVAAVAGRLNRVATPALERAVGALSLSCYPLGTTTSDLQSETFEMAEDIVVTGSRAMFAVPPPPAPAPVAAPPPPPPPEDLGDLKLYRVPERVTVTPRAQKQVALLARAAVPFERRYRRPVDALETMAPAPTAIVLVLRNRKEAGLGLPLPAGGTATYAVRGNGERLLLGLGRFDDRAEGETFRIAAGTSNQVLVEQRKLNATEASVRVTNATAAAVTLDVPIGRPAQRIEAIGAALVQVDGRATWSPVVPAGGSVELRYRVP</sequence>
<protein>
    <recommendedName>
        <fullName evidence="4">DUF4139 domain-containing protein</fullName>
    </recommendedName>
</protein>
<keyword evidence="1" id="KW-0732">Signal</keyword>
<dbReference type="RefSeq" id="WP_254287421.1">
    <property type="nucleotide sequence ID" value="NZ_JAMLDY010000001.1"/>
</dbReference>